<protein>
    <recommendedName>
        <fullName evidence="3">N-acetyltransferase domain-containing protein</fullName>
    </recommendedName>
</protein>
<evidence type="ECO:0000313" key="1">
    <source>
        <dbReference type="EMBL" id="MBF8177806.1"/>
    </source>
</evidence>
<accession>A0ABS0ESM6</accession>
<name>A0ABS0ESM6_9BURK</name>
<sequence>MKYSIEPATLAHVAAMAPNIRQADRNEVMASAGRDVELLLPECVERAEMAWAGLVDDEVACIFGVQGASFMSLTGYPWMIGTDLIEQHAKPFLRRNRKMVSVMLDRYPHLVNYVDARNAKAIEWLNWLGFTIHPPEKYGAYRMMFHPFEMEK</sequence>
<dbReference type="RefSeq" id="WP_195875357.1">
    <property type="nucleotide sequence ID" value="NZ_JADOEL010000005.1"/>
</dbReference>
<keyword evidence="2" id="KW-1185">Reference proteome</keyword>
<gene>
    <name evidence="1" type="ORF">IXC47_08950</name>
</gene>
<dbReference type="Proteomes" id="UP000657372">
    <property type="component" value="Unassembled WGS sequence"/>
</dbReference>
<evidence type="ECO:0008006" key="3">
    <source>
        <dbReference type="Google" id="ProtNLM"/>
    </source>
</evidence>
<comment type="caution">
    <text evidence="1">The sequence shown here is derived from an EMBL/GenBank/DDBJ whole genome shotgun (WGS) entry which is preliminary data.</text>
</comment>
<proteinExistence type="predicted"/>
<organism evidence="1 2">
    <name type="scientific">Herminiimonas contaminans</name>
    <dbReference type="NCBI Taxonomy" id="1111140"/>
    <lineage>
        <taxon>Bacteria</taxon>
        <taxon>Pseudomonadati</taxon>
        <taxon>Pseudomonadota</taxon>
        <taxon>Betaproteobacteria</taxon>
        <taxon>Burkholderiales</taxon>
        <taxon>Oxalobacteraceae</taxon>
        <taxon>Herminiimonas</taxon>
    </lineage>
</organism>
<dbReference type="EMBL" id="JADOEL010000005">
    <property type="protein sequence ID" value="MBF8177806.1"/>
    <property type="molecule type" value="Genomic_DNA"/>
</dbReference>
<evidence type="ECO:0000313" key="2">
    <source>
        <dbReference type="Proteomes" id="UP000657372"/>
    </source>
</evidence>
<reference evidence="1 2" key="1">
    <citation type="submission" date="2020-11" db="EMBL/GenBank/DDBJ databases">
        <title>WGS of Herminiimonas contaminans strain Marseille-Q4544 isolated from planarians Schmidtea mediterranea.</title>
        <authorList>
            <person name="Kangale L."/>
        </authorList>
    </citation>
    <scope>NUCLEOTIDE SEQUENCE [LARGE SCALE GENOMIC DNA]</scope>
    <source>
        <strain evidence="1 2">Marseille-Q4544</strain>
    </source>
</reference>